<reference evidence="2 3" key="1">
    <citation type="journal article" date="2019" name="Int. J. Syst. Evol. Microbiol.">
        <title>The Global Catalogue of Microorganisms (GCM) 10K type strain sequencing project: providing services to taxonomists for standard genome sequencing and annotation.</title>
        <authorList>
            <consortium name="The Broad Institute Genomics Platform"/>
            <consortium name="The Broad Institute Genome Sequencing Center for Infectious Disease"/>
            <person name="Wu L."/>
            <person name="Ma J."/>
        </authorList>
    </citation>
    <scope>NUCLEOTIDE SEQUENCE [LARGE SCALE GENOMIC DNA]</scope>
    <source>
        <strain evidence="2 3">CGMCC 1.12125</strain>
    </source>
</reference>
<evidence type="ECO:0000313" key="2">
    <source>
        <dbReference type="EMBL" id="MFD1588014.1"/>
    </source>
</evidence>
<dbReference type="InterPro" id="IPR014729">
    <property type="entry name" value="Rossmann-like_a/b/a_fold"/>
</dbReference>
<dbReference type="EMBL" id="JBHUDJ010000006">
    <property type="protein sequence ID" value="MFD1588014.1"/>
    <property type="molecule type" value="Genomic_DNA"/>
</dbReference>
<dbReference type="SUPFAM" id="SSF52402">
    <property type="entry name" value="Adenine nucleotide alpha hydrolases-like"/>
    <property type="match status" value="1"/>
</dbReference>
<comment type="caution">
    <text evidence="2">The sequence shown here is derived from an EMBL/GenBank/DDBJ whole genome shotgun (WGS) entry which is preliminary data.</text>
</comment>
<evidence type="ECO:0000259" key="1">
    <source>
        <dbReference type="Pfam" id="PF00582"/>
    </source>
</evidence>
<dbReference type="Gene3D" id="3.40.50.620">
    <property type="entry name" value="HUPs"/>
    <property type="match status" value="1"/>
</dbReference>
<accession>A0ABD6CDT5</accession>
<dbReference type="RefSeq" id="WP_247380204.1">
    <property type="nucleotide sequence ID" value="NZ_JALLGV010000008.1"/>
</dbReference>
<dbReference type="CDD" id="cd00293">
    <property type="entry name" value="USP-like"/>
    <property type="match status" value="1"/>
</dbReference>
<dbReference type="InterPro" id="IPR006016">
    <property type="entry name" value="UspA"/>
</dbReference>
<keyword evidence="3" id="KW-1185">Reference proteome</keyword>
<gene>
    <name evidence="2" type="ORF">ACFR9U_13585</name>
</gene>
<evidence type="ECO:0000313" key="3">
    <source>
        <dbReference type="Proteomes" id="UP001597119"/>
    </source>
</evidence>
<sequence>MVFLVPYDGSELSKAALERATDFASDEEIIALTVIPSGRHYAEMKGWTDETVAADDVQSRLEAEVADIAPQATFEVVRTESRPPSAKIAKIIRRKAIAHDASVVFLGSAHAGRRTSPVSSIGPGVVSDESYDVYLARTRN</sequence>
<dbReference type="Proteomes" id="UP001597119">
    <property type="component" value="Unassembled WGS sequence"/>
</dbReference>
<organism evidence="2 3">
    <name type="scientific">Halorientalis brevis</name>
    <dbReference type="NCBI Taxonomy" id="1126241"/>
    <lineage>
        <taxon>Archaea</taxon>
        <taxon>Methanobacteriati</taxon>
        <taxon>Methanobacteriota</taxon>
        <taxon>Stenosarchaea group</taxon>
        <taxon>Halobacteria</taxon>
        <taxon>Halobacteriales</taxon>
        <taxon>Haloarculaceae</taxon>
        <taxon>Halorientalis</taxon>
    </lineage>
</organism>
<proteinExistence type="predicted"/>
<feature type="domain" description="UspA" evidence="1">
    <location>
        <begin position="3"/>
        <end position="110"/>
    </location>
</feature>
<dbReference type="Pfam" id="PF00582">
    <property type="entry name" value="Usp"/>
    <property type="match status" value="1"/>
</dbReference>
<dbReference type="AlphaFoldDB" id="A0ABD6CDT5"/>
<protein>
    <submittedName>
        <fullName evidence="2">Universal stress protein</fullName>
    </submittedName>
</protein>
<name>A0ABD6CDT5_9EURY</name>